<dbReference type="InterPro" id="IPR029479">
    <property type="entry name" value="Nitroreductase"/>
</dbReference>
<reference evidence="2 3" key="1">
    <citation type="submission" date="2017-02" db="EMBL/GenBank/DDBJ databases">
        <authorList>
            <person name="Peterson S.W."/>
        </authorList>
    </citation>
    <scope>NUCLEOTIDE SEQUENCE [LARGE SCALE GENOMIC DNA]</scope>
    <source>
        <strain evidence="2 3">B Ar 00.02</strain>
    </source>
</reference>
<gene>
    <name evidence="2" type="ORF">FM101_08310</name>
</gene>
<protein>
    <submittedName>
        <fullName evidence="2">Nitroreductase</fullName>
    </submittedName>
</protein>
<dbReference type="AlphaFoldDB" id="A0A1R4G784"/>
<dbReference type="InterPro" id="IPR000415">
    <property type="entry name" value="Nitroreductase-like"/>
</dbReference>
<dbReference type="PANTHER" id="PTHR43543:SF1">
    <property type="entry name" value="MALONIC SEMIALDEHYDE REDUCTASE RUTE-RELATED"/>
    <property type="match status" value="1"/>
</dbReference>
<dbReference type="EMBL" id="FUHW01000028">
    <property type="protein sequence ID" value="SJM64048.1"/>
    <property type="molecule type" value="Genomic_DNA"/>
</dbReference>
<organism evidence="2 3">
    <name type="scientific">Arthrobacter rhombi</name>
    <dbReference type="NCBI Taxonomy" id="71253"/>
    <lineage>
        <taxon>Bacteria</taxon>
        <taxon>Bacillati</taxon>
        <taxon>Actinomycetota</taxon>
        <taxon>Actinomycetes</taxon>
        <taxon>Micrococcales</taxon>
        <taxon>Micrococcaceae</taxon>
        <taxon>Arthrobacter</taxon>
    </lineage>
</organism>
<dbReference type="GO" id="GO:0016491">
    <property type="term" value="F:oxidoreductase activity"/>
    <property type="evidence" value="ECO:0007669"/>
    <property type="project" value="InterPro"/>
</dbReference>
<feature type="domain" description="Nitroreductase" evidence="1">
    <location>
        <begin position="26"/>
        <end position="186"/>
    </location>
</feature>
<dbReference type="PANTHER" id="PTHR43543">
    <property type="entry name" value="MALONIC SEMIALDEHYDE REDUCTASE RUTE-RELATED"/>
    <property type="match status" value="1"/>
</dbReference>
<name>A0A1R4G784_9MICC</name>
<dbReference type="InterPro" id="IPR050461">
    <property type="entry name" value="Nitroreductase_HadB/RutE"/>
</dbReference>
<evidence type="ECO:0000313" key="2">
    <source>
        <dbReference type="EMBL" id="SJM64048.1"/>
    </source>
</evidence>
<keyword evidence="3" id="KW-1185">Reference proteome</keyword>
<dbReference type="NCBIfam" id="NF003768">
    <property type="entry name" value="PRK05365.1"/>
    <property type="match status" value="1"/>
</dbReference>
<dbReference type="Gene3D" id="3.40.109.10">
    <property type="entry name" value="NADH Oxidase"/>
    <property type="match status" value="1"/>
</dbReference>
<evidence type="ECO:0000259" key="1">
    <source>
        <dbReference type="Pfam" id="PF00881"/>
    </source>
</evidence>
<proteinExistence type="predicted"/>
<dbReference type="SUPFAM" id="SSF55469">
    <property type="entry name" value="FMN-dependent nitroreductase-like"/>
    <property type="match status" value="1"/>
</dbReference>
<dbReference type="RefSeq" id="WP_086998146.1">
    <property type="nucleotide sequence ID" value="NZ_FUHW01000028.1"/>
</dbReference>
<dbReference type="Pfam" id="PF00881">
    <property type="entry name" value="Nitroreductase"/>
    <property type="match status" value="1"/>
</dbReference>
<sequence>MTTTISDFEQELAIDPATADVLFREARTANTFTDEPVSEETAQAIYDLMKMGPTMMNNQPMRITWVRSEAARERLVDRMAEGNRAKTLSAPLVAVLSFDTEWHEHFATFLPHAADRKAAFDGEDQAAARSHVGNSNAHLQAGYFIMAVRAVGLHAGPMGGFDAAGVDEDFHAGTTQKTFMVVNIGKPGENAWRPRLPRFDYQTATTTI</sequence>
<evidence type="ECO:0000313" key="3">
    <source>
        <dbReference type="Proteomes" id="UP000195913"/>
    </source>
</evidence>
<dbReference type="Proteomes" id="UP000195913">
    <property type="component" value="Unassembled WGS sequence"/>
</dbReference>
<accession>A0A1R4G784</accession>